<dbReference type="OMA" id="TTVWCEL"/>
<gene>
    <name evidence="3" type="ORF">MYCTH_2296044</name>
</gene>
<organism evidence="3 4">
    <name type="scientific">Thermothelomyces thermophilus (strain ATCC 42464 / BCRC 31852 / DSM 1799)</name>
    <name type="common">Sporotrichum thermophile</name>
    <dbReference type="NCBI Taxonomy" id="573729"/>
    <lineage>
        <taxon>Eukaryota</taxon>
        <taxon>Fungi</taxon>
        <taxon>Dikarya</taxon>
        <taxon>Ascomycota</taxon>
        <taxon>Pezizomycotina</taxon>
        <taxon>Sordariomycetes</taxon>
        <taxon>Sordariomycetidae</taxon>
        <taxon>Sordariales</taxon>
        <taxon>Chaetomiaceae</taxon>
        <taxon>Thermothelomyces</taxon>
    </lineage>
</organism>
<dbReference type="AlphaFoldDB" id="G2PZY7"/>
<dbReference type="KEGG" id="mtm:MYCTH_2296044"/>
<protein>
    <recommendedName>
        <fullName evidence="5">DUF1275 domain protein</fullName>
    </recommendedName>
</protein>
<keyword evidence="2" id="KW-1133">Transmembrane helix</keyword>
<evidence type="ECO:0000256" key="2">
    <source>
        <dbReference type="SAM" id="Phobius"/>
    </source>
</evidence>
<feature type="transmembrane region" description="Helical" evidence="2">
    <location>
        <begin position="154"/>
        <end position="175"/>
    </location>
</feature>
<dbReference type="InParanoid" id="G2PZY7"/>
<feature type="transmembrane region" description="Helical" evidence="2">
    <location>
        <begin position="79"/>
        <end position="101"/>
    </location>
</feature>
<dbReference type="eggNOG" id="ENOG502SAKB">
    <property type="taxonomic scope" value="Eukaryota"/>
</dbReference>
<dbReference type="RefSeq" id="XP_003659255.1">
    <property type="nucleotide sequence ID" value="XM_003659207.1"/>
</dbReference>
<dbReference type="InterPro" id="IPR010699">
    <property type="entry name" value="DUF1275"/>
</dbReference>
<dbReference type="Pfam" id="PF06912">
    <property type="entry name" value="DUF1275"/>
    <property type="match status" value="1"/>
</dbReference>
<reference evidence="3 4" key="1">
    <citation type="journal article" date="2011" name="Nat. Biotechnol.">
        <title>Comparative genomic analysis of the thermophilic biomass-degrading fungi Myceliophthora thermophila and Thielavia terrestris.</title>
        <authorList>
            <person name="Berka R.M."/>
            <person name="Grigoriev I.V."/>
            <person name="Otillar R."/>
            <person name="Salamov A."/>
            <person name="Grimwood J."/>
            <person name="Reid I."/>
            <person name="Ishmael N."/>
            <person name="John T."/>
            <person name="Darmond C."/>
            <person name="Moisan M.-C."/>
            <person name="Henrissat B."/>
            <person name="Coutinho P.M."/>
            <person name="Lombard V."/>
            <person name="Natvig D.O."/>
            <person name="Lindquist E."/>
            <person name="Schmutz J."/>
            <person name="Lucas S."/>
            <person name="Harris P."/>
            <person name="Powlowski J."/>
            <person name="Bellemare A."/>
            <person name="Taylor D."/>
            <person name="Butler G."/>
            <person name="de Vries R.P."/>
            <person name="Allijn I.E."/>
            <person name="van den Brink J."/>
            <person name="Ushinsky S."/>
            <person name="Storms R."/>
            <person name="Powell A.J."/>
            <person name="Paulsen I.T."/>
            <person name="Elbourne L.D.H."/>
            <person name="Baker S.E."/>
            <person name="Magnuson J."/>
            <person name="LaBoissiere S."/>
            <person name="Clutterbuck A.J."/>
            <person name="Martinez D."/>
            <person name="Wogulis M."/>
            <person name="de Leon A.L."/>
            <person name="Rey M.W."/>
            <person name="Tsang A."/>
        </authorList>
    </citation>
    <scope>NUCLEOTIDE SEQUENCE [LARGE SCALE GENOMIC DNA]</scope>
    <source>
        <strain evidence="4">ATCC 42464 / BCRC 31852 / DSM 1799</strain>
    </source>
</reference>
<keyword evidence="4" id="KW-1185">Reference proteome</keyword>
<feature type="transmembrane region" description="Helical" evidence="2">
    <location>
        <begin position="238"/>
        <end position="257"/>
    </location>
</feature>
<evidence type="ECO:0000313" key="3">
    <source>
        <dbReference type="EMBL" id="AEO54010.1"/>
    </source>
</evidence>
<feature type="compositionally biased region" description="Low complexity" evidence="1">
    <location>
        <begin position="1"/>
        <end position="19"/>
    </location>
</feature>
<evidence type="ECO:0000313" key="4">
    <source>
        <dbReference type="Proteomes" id="UP000007322"/>
    </source>
</evidence>
<keyword evidence="2" id="KW-0472">Membrane</keyword>
<evidence type="ECO:0000256" key="1">
    <source>
        <dbReference type="SAM" id="MobiDB-lite"/>
    </source>
</evidence>
<dbReference type="HOGENOM" id="CLU_061825_1_2_1"/>
<dbReference type="PANTHER" id="PTHR37488">
    <property type="entry name" value="DUF1275 DOMAIN-CONTAINING PROTEIN"/>
    <property type="match status" value="1"/>
</dbReference>
<proteinExistence type="predicted"/>
<accession>G2PZY7</accession>
<dbReference type="EMBL" id="CP003002">
    <property type="protein sequence ID" value="AEO54010.1"/>
    <property type="molecule type" value="Genomic_DNA"/>
</dbReference>
<keyword evidence="2" id="KW-0812">Transmembrane</keyword>
<dbReference type="VEuPathDB" id="FungiDB:MYCTH_2296044"/>
<name>G2PZY7_THET4</name>
<evidence type="ECO:0008006" key="5">
    <source>
        <dbReference type="Google" id="ProtNLM"/>
    </source>
</evidence>
<dbReference type="Proteomes" id="UP000007322">
    <property type="component" value="Chromosome 1"/>
</dbReference>
<feature type="region of interest" description="Disordered" evidence="1">
    <location>
        <begin position="1"/>
        <end position="20"/>
    </location>
</feature>
<sequence length="272" mass="28768">MKLSEPPSSSRSSSSSSPSVLAFKASNPPCLSLLWKLLTHDPSFPDAVSFPDFHCFASNQTGNTVFLMLAIVLPEANGVMFYTANIAVALGFFLAAAWLTGQLGHIIGARRRSWLVFCNLVQTCLVSAAAALQYTHSSSQHGGGGGPLVLDTGAPTASTLWSIGLLAFAAGSQVVQARAFRMTEITTAMATAAWVDLLIDRELLALRNRGRNRRIGFLVALVLGTLAGAFVFRRLGSPAALAISAAGKLLVTVMYLFNPADRPKAESPEDSA</sequence>
<dbReference type="PANTHER" id="PTHR37488:SF2">
    <property type="entry name" value="DUF1275 DOMAIN-CONTAINING PROTEIN"/>
    <property type="match status" value="1"/>
</dbReference>
<feature type="transmembrane region" description="Helical" evidence="2">
    <location>
        <begin position="113"/>
        <end position="134"/>
    </location>
</feature>
<feature type="transmembrane region" description="Helical" evidence="2">
    <location>
        <begin position="215"/>
        <end position="232"/>
    </location>
</feature>
<dbReference type="OrthoDB" id="5223589at2759"/>
<dbReference type="GeneID" id="11507967"/>